<feature type="transmembrane region" description="Helical" evidence="12">
    <location>
        <begin position="174"/>
        <end position="194"/>
    </location>
</feature>
<evidence type="ECO:0000256" key="10">
    <source>
        <dbReference type="ARBA" id="ARBA00051857"/>
    </source>
</evidence>
<evidence type="ECO:0000256" key="6">
    <source>
        <dbReference type="ARBA" id="ARBA00022989"/>
    </source>
</evidence>
<dbReference type="GO" id="GO:0012505">
    <property type="term" value="C:endomembrane system"/>
    <property type="evidence" value="ECO:0007669"/>
    <property type="project" value="UniProtKB-SubCell"/>
</dbReference>
<feature type="transmembrane region" description="Helical" evidence="12">
    <location>
        <begin position="326"/>
        <end position="345"/>
    </location>
</feature>
<evidence type="ECO:0000256" key="4">
    <source>
        <dbReference type="ARBA" id="ARBA00022679"/>
    </source>
</evidence>
<dbReference type="STRING" id="68775.A0A5C3MCZ2"/>
<accession>A0A5C3MCZ2</accession>
<dbReference type="PIRSF" id="PIRSF015665">
    <property type="entry name" value="CHOPT"/>
    <property type="match status" value="1"/>
</dbReference>
<protein>
    <recommendedName>
        <fullName evidence="9">diacylglycerol cholinephosphotransferase</fullName>
        <ecNumber evidence="9">2.7.8.2</ecNumber>
    </recommendedName>
</protein>
<evidence type="ECO:0000313" key="14">
    <source>
        <dbReference type="Proteomes" id="UP000308652"/>
    </source>
</evidence>
<dbReference type="InterPro" id="IPR048254">
    <property type="entry name" value="CDP_ALCOHOL_P_TRANSF_CS"/>
</dbReference>
<organism evidence="13 14">
    <name type="scientific">Crucibulum laeve</name>
    <dbReference type="NCBI Taxonomy" id="68775"/>
    <lineage>
        <taxon>Eukaryota</taxon>
        <taxon>Fungi</taxon>
        <taxon>Dikarya</taxon>
        <taxon>Basidiomycota</taxon>
        <taxon>Agaricomycotina</taxon>
        <taxon>Agaricomycetes</taxon>
        <taxon>Agaricomycetidae</taxon>
        <taxon>Agaricales</taxon>
        <taxon>Agaricineae</taxon>
        <taxon>Nidulariaceae</taxon>
        <taxon>Crucibulum</taxon>
    </lineage>
</organism>
<evidence type="ECO:0000256" key="11">
    <source>
        <dbReference type="RuleBase" id="RU003750"/>
    </source>
</evidence>
<dbReference type="EC" id="2.7.8.2" evidence="9"/>
<dbReference type="InterPro" id="IPR000462">
    <property type="entry name" value="CDP-OH_P_trans"/>
</dbReference>
<comment type="pathway">
    <text evidence="8">Phospholipid metabolism; phosphatidylcholine biosynthesis; phosphatidylcholine from phosphocholine: step 2/2.</text>
</comment>
<proteinExistence type="inferred from homology"/>
<evidence type="ECO:0000256" key="3">
    <source>
        <dbReference type="ARBA" id="ARBA00010441"/>
    </source>
</evidence>
<dbReference type="InterPro" id="IPR043130">
    <property type="entry name" value="CDP-OH_PTrfase_TM_dom"/>
</dbReference>
<dbReference type="FunFam" id="1.20.120.1760:FF:000012">
    <property type="entry name" value="sn-1,2-diacylglycerol cholinephosphotransferase"/>
    <property type="match status" value="1"/>
</dbReference>
<name>A0A5C3MCZ2_9AGAR</name>
<dbReference type="PANTHER" id="PTHR10414">
    <property type="entry name" value="ETHANOLAMINEPHOSPHOTRANSFERASE"/>
    <property type="match status" value="1"/>
</dbReference>
<dbReference type="OrthoDB" id="196717at2759"/>
<dbReference type="PROSITE" id="PS00379">
    <property type="entry name" value="CDP_ALCOHOL_P_TRANSF"/>
    <property type="match status" value="1"/>
</dbReference>
<feature type="transmembrane region" description="Helical" evidence="12">
    <location>
        <begin position="45"/>
        <end position="65"/>
    </location>
</feature>
<evidence type="ECO:0000256" key="9">
    <source>
        <dbReference type="ARBA" id="ARBA00038987"/>
    </source>
</evidence>
<dbReference type="GO" id="GO:0004142">
    <property type="term" value="F:diacylglycerol cholinephosphotransferase activity"/>
    <property type="evidence" value="ECO:0007669"/>
    <property type="project" value="UniProtKB-EC"/>
</dbReference>
<evidence type="ECO:0000313" key="13">
    <source>
        <dbReference type="EMBL" id="TFK42256.1"/>
    </source>
</evidence>
<comment type="subcellular location">
    <subcellularLocation>
        <location evidence="2">Endomembrane system</location>
        <topology evidence="2">Multi-pass membrane protein</topology>
    </subcellularLocation>
</comment>
<dbReference type="GO" id="GO:0016020">
    <property type="term" value="C:membrane"/>
    <property type="evidence" value="ECO:0007669"/>
    <property type="project" value="InterPro"/>
</dbReference>
<keyword evidence="14" id="KW-1185">Reference proteome</keyword>
<dbReference type="InterPro" id="IPR014472">
    <property type="entry name" value="CHOPT"/>
</dbReference>
<feature type="transmembrane region" description="Helical" evidence="12">
    <location>
        <begin position="230"/>
        <end position="248"/>
    </location>
</feature>
<keyword evidence="7 12" id="KW-0472">Membrane</keyword>
<dbReference type="EMBL" id="ML213593">
    <property type="protein sequence ID" value="TFK42256.1"/>
    <property type="molecule type" value="Genomic_DNA"/>
</dbReference>
<dbReference type="PANTHER" id="PTHR10414:SF37">
    <property type="entry name" value="BB IN A BOXCAR, ISOFORM C"/>
    <property type="match status" value="1"/>
</dbReference>
<dbReference type="AlphaFoldDB" id="A0A5C3MCZ2"/>
<evidence type="ECO:0000256" key="7">
    <source>
        <dbReference type="ARBA" id="ARBA00023136"/>
    </source>
</evidence>
<feature type="transmembrane region" description="Helical" evidence="12">
    <location>
        <begin position="291"/>
        <end position="314"/>
    </location>
</feature>
<reference evidence="13 14" key="1">
    <citation type="journal article" date="2019" name="Nat. Ecol. Evol.">
        <title>Megaphylogeny resolves global patterns of mushroom evolution.</title>
        <authorList>
            <person name="Varga T."/>
            <person name="Krizsan K."/>
            <person name="Foldi C."/>
            <person name="Dima B."/>
            <person name="Sanchez-Garcia M."/>
            <person name="Sanchez-Ramirez S."/>
            <person name="Szollosi G.J."/>
            <person name="Szarkandi J.G."/>
            <person name="Papp V."/>
            <person name="Albert L."/>
            <person name="Andreopoulos W."/>
            <person name="Angelini C."/>
            <person name="Antonin V."/>
            <person name="Barry K.W."/>
            <person name="Bougher N.L."/>
            <person name="Buchanan P."/>
            <person name="Buyck B."/>
            <person name="Bense V."/>
            <person name="Catcheside P."/>
            <person name="Chovatia M."/>
            <person name="Cooper J."/>
            <person name="Damon W."/>
            <person name="Desjardin D."/>
            <person name="Finy P."/>
            <person name="Geml J."/>
            <person name="Haridas S."/>
            <person name="Hughes K."/>
            <person name="Justo A."/>
            <person name="Karasinski D."/>
            <person name="Kautmanova I."/>
            <person name="Kiss B."/>
            <person name="Kocsube S."/>
            <person name="Kotiranta H."/>
            <person name="LaButti K.M."/>
            <person name="Lechner B.E."/>
            <person name="Liimatainen K."/>
            <person name="Lipzen A."/>
            <person name="Lukacs Z."/>
            <person name="Mihaltcheva S."/>
            <person name="Morgado L.N."/>
            <person name="Niskanen T."/>
            <person name="Noordeloos M.E."/>
            <person name="Ohm R.A."/>
            <person name="Ortiz-Santana B."/>
            <person name="Ovrebo C."/>
            <person name="Racz N."/>
            <person name="Riley R."/>
            <person name="Savchenko A."/>
            <person name="Shiryaev A."/>
            <person name="Soop K."/>
            <person name="Spirin V."/>
            <person name="Szebenyi C."/>
            <person name="Tomsovsky M."/>
            <person name="Tulloss R.E."/>
            <person name="Uehling J."/>
            <person name="Grigoriev I.V."/>
            <person name="Vagvolgyi C."/>
            <person name="Papp T."/>
            <person name="Martin F.M."/>
            <person name="Miettinen O."/>
            <person name="Hibbett D.S."/>
            <person name="Nagy L.G."/>
        </authorList>
    </citation>
    <scope>NUCLEOTIDE SEQUENCE [LARGE SCALE GENOMIC DNA]</scope>
    <source>
        <strain evidence="13 14">CBS 166.37</strain>
    </source>
</reference>
<comment type="cofactor">
    <cofactor evidence="1">
        <name>Mg(2+)</name>
        <dbReference type="ChEBI" id="CHEBI:18420"/>
    </cofactor>
</comment>
<dbReference type="Gene3D" id="1.20.120.1760">
    <property type="match status" value="1"/>
</dbReference>
<evidence type="ECO:0000256" key="5">
    <source>
        <dbReference type="ARBA" id="ARBA00022692"/>
    </source>
</evidence>
<evidence type="ECO:0000256" key="2">
    <source>
        <dbReference type="ARBA" id="ARBA00004127"/>
    </source>
</evidence>
<feature type="transmembrane region" description="Helical" evidence="12">
    <location>
        <begin position="260"/>
        <end position="279"/>
    </location>
</feature>
<keyword evidence="4 11" id="KW-0808">Transferase</keyword>
<dbReference type="Pfam" id="PF01066">
    <property type="entry name" value="CDP-OH_P_transf"/>
    <property type="match status" value="1"/>
</dbReference>
<comment type="catalytic activity">
    <reaction evidence="10">
        <text>CDP-N,N-dimethylethanolamine + a 1,2-diacyl-sn-glycerol = a 1,2-diacyl-sn-glycero-3-phospho-N,N-dimethylethanolamine + CMP + H(+)</text>
        <dbReference type="Rhea" id="RHEA:33775"/>
        <dbReference type="ChEBI" id="CHEBI:15378"/>
        <dbReference type="ChEBI" id="CHEBI:17815"/>
        <dbReference type="ChEBI" id="CHEBI:60377"/>
        <dbReference type="ChEBI" id="CHEBI:64572"/>
        <dbReference type="ChEBI" id="CHEBI:65117"/>
    </reaction>
    <physiologicalReaction direction="left-to-right" evidence="10">
        <dbReference type="Rhea" id="RHEA:33776"/>
    </physiologicalReaction>
</comment>
<feature type="transmembrane region" description="Helical" evidence="12">
    <location>
        <begin position="360"/>
        <end position="381"/>
    </location>
</feature>
<sequence length="411" mass="46540">MGYIPQHSLDNLKKYSYKGVDKSLLSRYVLNPFWNWFVTLWPLNVAPNTITLTGLSIVFLNFYTLLYYDPLYLAEKEGATGPPNWVYFSWAFGLFLYQSLDAIDGKQARRTGMAGPLGEMFDHGCDALNTTLEAILACRALGLGRSWWTVSSQIATLANFYLTTWEEYHTGQLFLGYFSGPVEGIIMIVIIYAITGAYGTSFWDQKIFTFTHTAHLPLISSLPNLPLNESFMVFGAVGLAFNILNSYSNVRRALPKTQKPLLYLLPFLASALLQVAWLSQPEWNHSRILHSAAFVPFLCAWGLQFAHMVGRMILAHVTKGPFPMGDWVWVWSFIGAVDANLPHLLGRSPIIQTSTRNSTIFVWITLIISFVTYARFCTLVIRDITEHLGIACFTVRKKDKEGVWRRVEKSS</sequence>
<evidence type="ECO:0000256" key="8">
    <source>
        <dbReference type="ARBA" id="ARBA00037890"/>
    </source>
</evidence>
<gene>
    <name evidence="13" type="ORF">BDQ12DRAFT_677895</name>
</gene>
<dbReference type="Proteomes" id="UP000308652">
    <property type="component" value="Unassembled WGS sequence"/>
</dbReference>
<evidence type="ECO:0000256" key="1">
    <source>
        <dbReference type="ARBA" id="ARBA00001946"/>
    </source>
</evidence>
<keyword evidence="6 12" id="KW-1133">Transmembrane helix</keyword>
<keyword evidence="5 12" id="KW-0812">Transmembrane</keyword>
<evidence type="ECO:0000256" key="12">
    <source>
        <dbReference type="SAM" id="Phobius"/>
    </source>
</evidence>
<comment type="similarity">
    <text evidence="3 11">Belongs to the CDP-alcohol phosphatidyltransferase class-I family.</text>
</comment>